<protein>
    <submittedName>
        <fullName evidence="1">DUF1657 domain-containing protein</fullName>
    </submittedName>
</protein>
<name>A0A942TDB7_9BACI</name>
<organism evidence="1 2">
    <name type="scientific">Lederbergia citri</name>
    <dbReference type="NCBI Taxonomy" id="2833580"/>
    <lineage>
        <taxon>Bacteria</taxon>
        <taxon>Bacillati</taxon>
        <taxon>Bacillota</taxon>
        <taxon>Bacilli</taxon>
        <taxon>Bacillales</taxon>
        <taxon>Bacillaceae</taxon>
        <taxon>Lederbergia</taxon>
    </lineage>
</organism>
<dbReference type="EMBL" id="JAGYPG010000001">
    <property type="protein sequence ID" value="MBS4194379.1"/>
    <property type="molecule type" value="Genomic_DNA"/>
</dbReference>
<dbReference type="Pfam" id="PF07870">
    <property type="entry name" value="DUF1657"/>
    <property type="match status" value="1"/>
</dbReference>
<dbReference type="Gene3D" id="1.20.140.40">
    <property type="entry name" value="Invertase/pectin methylesterase inhibitor family protein"/>
    <property type="match status" value="1"/>
</dbReference>
<dbReference type="InterPro" id="IPR012452">
    <property type="entry name" value="DUF1657"/>
</dbReference>
<accession>A0A942TDB7</accession>
<comment type="caution">
    <text evidence="1">The sequence shown here is derived from an EMBL/GenBank/DDBJ whole genome shotgun (WGS) entry which is preliminary data.</text>
</comment>
<sequence length="68" mass="7873">MTVFANVKATLASTKTIQSEFSRLAQFTKDPKASAIFHECMMEIDDVIHDLMQRVEFMKAEELQYRNS</sequence>
<dbReference type="SUPFAM" id="SSF101148">
    <property type="entry name" value="Plant invertase/pectin methylesterase inhibitor"/>
    <property type="match status" value="1"/>
</dbReference>
<proteinExistence type="predicted"/>
<reference evidence="1 2" key="1">
    <citation type="submission" date="2021-05" db="EMBL/GenBank/DDBJ databases">
        <title>Novel Bacillus species.</title>
        <authorList>
            <person name="Liu G."/>
        </authorList>
    </citation>
    <scope>NUCLEOTIDE SEQUENCE [LARGE SCALE GENOMIC DNA]</scope>
    <source>
        <strain evidence="2">FJAT-49780</strain>
    </source>
</reference>
<evidence type="ECO:0000313" key="2">
    <source>
        <dbReference type="Proteomes" id="UP000681414"/>
    </source>
</evidence>
<dbReference type="InterPro" id="IPR035513">
    <property type="entry name" value="Invertase/methylesterase_inhib"/>
</dbReference>
<dbReference type="RefSeq" id="WP_213123567.1">
    <property type="nucleotide sequence ID" value="NZ_JAGYPG010000001.1"/>
</dbReference>
<evidence type="ECO:0000313" key="1">
    <source>
        <dbReference type="EMBL" id="MBS4194379.1"/>
    </source>
</evidence>
<keyword evidence="2" id="KW-1185">Reference proteome</keyword>
<dbReference type="Proteomes" id="UP000681414">
    <property type="component" value="Unassembled WGS sequence"/>
</dbReference>
<gene>
    <name evidence="1" type="ORF">KHA97_04750</name>
</gene>
<dbReference type="AlphaFoldDB" id="A0A942TDB7"/>